<dbReference type="GO" id="GO:0003964">
    <property type="term" value="F:RNA-directed DNA polymerase activity"/>
    <property type="evidence" value="ECO:0007669"/>
    <property type="project" value="UniProtKB-KW"/>
</dbReference>
<keyword evidence="1" id="KW-0645">Protease</keyword>
<reference evidence="12 13" key="1">
    <citation type="journal article" date="2023" name="Life. Sci Alliance">
        <title>Evolutionary insights into 3D genome organization and epigenetic landscape of Vigna mungo.</title>
        <authorList>
            <person name="Junaid A."/>
            <person name="Singh B."/>
            <person name="Bhatia S."/>
        </authorList>
    </citation>
    <scope>NUCLEOTIDE SEQUENCE [LARGE SCALE GENOMIC DNA]</scope>
    <source>
        <strain evidence="12">Urdbean</strain>
    </source>
</reference>
<dbReference type="Gene3D" id="3.10.10.10">
    <property type="entry name" value="HIV Type 1 Reverse Transcriptase, subunit A, domain 1"/>
    <property type="match status" value="1"/>
</dbReference>
<keyword evidence="7" id="KW-0695">RNA-directed DNA polymerase</keyword>
<keyword evidence="4" id="KW-0540">Nuclease</keyword>
<dbReference type="GO" id="GO:0008233">
    <property type="term" value="F:peptidase activity"/>
    <property type="evidence" value="ECO:0007669"/>
    <property type="project" value="UniProtKB-KW"/>
</dbReference>
<dbReference type="Pfam" id="PF08284">
    <property type="entry name" value="RVP_2"/>
    <property type="match status" value="1"/>
</dbReference>
<dbReference type="PANTHER" id="PTHR37984:SF5">
    <property type="entry name" value="PROTEIN NYNRIN-LIKE"/>
    <property type="match status" value="1"/>
</dbReference>
<dbReference type="InterPro" id="IPR050951">
    <property type="entry name" value="Retrovirus_Pol_polyprotein"/>
</dbReference>
<keyword evidence="9" id="KW-0175">Coiled coil</keyword>
<evidence type="ECO:0000256" key="7">
    <source>
        <dbReference type="ARBA" id="ARBA00022918"/>
    </source>
</evidence>
<gene>
    <name evidence="12" type="ORF">V8G54_002925</name>
</gene>
<evidence type="ECO:0000313" key="12">
    <source>
        <dbReference type="EMBL" id="WVZ24381.1"/>
    </source>
</evidence>
<dbReference type="Gene3D" id="2.40.70.10">
    <property type="entry name" value="Acid Proteases"/>
    <property type="match status" value="1"/>
</dbReference>
<keyword evidence="2" id="KW-0808">Transferase</keyword>
<dbReference type="GO" id="GO:0004519">
    <property type="term" value="F:endonuclease activity"/>
    <property type="evidence" value="ECO:0007669"/>
    <property type="project" value="UniProtKB-KW"/>
</dbReference>
<keyword evidence="8" id="KW-0511">Multifunctional enzyme</keyword>
<keyword evidence="5" id="KW-0255">Endonuclease</keyword>
<dbReference type="InterPro" id="IPR021109">
    <property type="entry name" value="Peptidase_aspartic_dom_sf"/>
</dbReference>
<dbReference type="GO" id="GO:0006508">
    <property type="term" value="P:proteolysis"/>
    <property type="evidence" value="ECO:0007669"/>
    <property type="project" value="UniProtKB-KW"/>
</dbReference>
<dbReference type="Proteomes" id="UP001374535">
    <property type="component" value="Chromosome 1"/>
</dbReference>
<feature type="region of interest" description="Disordered" evidence="10">
    <location>
        <begin position="1"/>
        <end position="22"/>
    </location>
</feature>
<dbReference type="PANTHER" id="PTHR37984">
    <property type="entry name" value="PROTEIN CBG26694"/>
    <property type="match status" value="1"/>
</dbReference>
<name>A0AAQ3PAW6_VIGMU</name>
<dbReference type="InterPro" id="IPR043502">
    <property type="entry name" value="DNA/RNA_pol_sf"/>
</dbReference>
<feature type="region of interest" description="Disordered" evidence="10">
    <location>
        <begin position="285"/>
        <end position="339"/>
    </location>
</feature>
<protein>
    <recommendedName>
        <fullName evidence="11">Reverse transcriptase domain-containing protein</fullName>
    </recommendedName>
</protein>
<evidence type="ECO:0000256" key="3">
    <source>
        <dbReference type="ARBA" id="ARBA00022695"/>
    </source>
</evidence>
<evidence type="ECO:0000313" key="13">
    <source>
        <dbReference type="Proteomes" id="UP001374535"/>
    </source>
</evidence>
<dbReference type="Pfam" id="PF17919">
    <property type="entry name" value="RT_RNaseH_2"/>
    <property type="match status" value="1"/>
</dbReference>
<keyword evidence="3" id="KW-0548">Nucleotidyltransferase</keyword>
<keyword evidence="13" id="KW-1185">Reference proteome</keyword>
<dbReference type="PROSITE" id="PS50878">
    <property type="entry name" value="RT_POL"/>
    <property type="match status" value="1"/>
</dbReference>
<dbReference type="CDD" id="cd09274">
    <property type="entry name" value="RNase_HI_RT_Ty3"/>
    <property type="match status" value="1"/>
</dbReference>
<evidence type="ECO:0000256" key="6">
    <source>
        <dbReference type="ARBA" id="ARBA00022801"/>
    </source>
</evidence>
<evidence type="ECO:0000259" key="11">
    <source>
        <dbReference type="PROSITE" id="PS50878"/>
    </source>
</evidence>
<dbReference type="InterPro" id="IPR043128">
    <property type="entry name" value="Rev_trsase/Diguanyl_cyclase"/>
</dbReference>
<dbReference type="Gene3D" id="3.30.70.270">
    <property type="match status" value="2"/>
</dbReference>
<sequence length="1104" mass="125459">MVNTRAESRKQGEPVSSGTMEDRVGYVEEEVIRMKAIMEELRLQASQNHSTLEEMRKEAAENQTKMMELMTMSFGKKINEEGEGSVGNKKTDSKKSTKGGGNLTALEGAALEEFRQSVKRIELPTFNGDDPAGWISRAEIYFKVQETNEMVKVNLAHLCMEGGTIHFFNSLINDYEVLSWDDLKKELLERYGGMGEGSVYDQLTTLNQTGSMDEYIRRFECLIAQIPKLHDEQYFSYFTHGLREEVRAKVRSLHTANPLTRGRLMNVARAIDLEVSGRNRGWHRRNETHAVGGDNLGHKTGSNIMGRVGQKGYGANRGSDGSGPNWKGGTNDRGSGGARERGVYHLSYQDLVDRRKKGLCFKCGGPYGPNHQCPIKQLRAIVAENEIQIEFEDEEEILKSDGEGETEEVDGVCSAISLFVLEKETKDVPRTMKLKGMIKGVPLLILIDSGASHNFVSRRLVKAMDWEWKNTRSMRILMGDGHQTETTGVCRKLKIVLETGEFMVDAFLFELEDIDLILVDWKKQIMKINSAQGIKVLRGTKQSESLSSSLCKLETEGEAKKEEETSHTLLAKLKQTLGQYGDVFKDPKDLPPKRQKEHCINLIPGSAPVNVRPYHYAFNQKNEIENQVNSLLDVGHVRRSQSAFSSPVILVKKKNNRWRMCVDYRALNKVTVPDKFPIPVIEELLDELHGAKYFSKLDLTSGYHQVRMREQDIEKTAFRTHEGHYEYLVMPFGLMNAPSTFQALMNEVFKKMLRKGVLVFFDDILIYGKDWEEHLTNLIMALQLLRDNVLFANKEKCSFGRSSVNYLGHVISEKGVFVDPEKVRSVIEWPVPRNVKGNYGNIARPLTELTKKDNFSWHENAQQAFDELKRLITTAPCLCLPKFEKEFELECDASSTGIGAILMQDRQPIAYYNKALSPRNLSKSAYEKELMAVVLSIQHWRPYLIGRRFKVFSDQRSLKQLLQQRIITGSQQNWVAKLLGYNFEIIYKPGCENKGADALSRSKDTADLRKVVTEPIWMDYPAIVDEAHKDEELLEIITALKAGRVKGKYAGFSYQQGVLQYKGRLVVSSQSPWIPELLKELHASPQSGHSGFYRTYRRATANLY</sequence>
<feature type="compositionally biased region" description="Basic and acidic residues" evidence="10">
    <location>
        <begin position="1"/>
        <end position="12"/>
    </location>
</feature>
<feature type="coiled-coil region" evidence="9">
    <location>
        <begin position="38"/>
        <end position="72"/>
    </location>
</feature>
<dbReference type="InterPro" id="IPR005162">
    <property type="entry name" value="Retrotrans_gag_dom"/>
</dbReference>
<keyword evidence="6" id="KW-0378">Hydrolase</keyword>
<proteinExistence type="predicted"/>
<dbReference type="InterPro" id="IPR000477">
    <property type="entry name" value="RT_dom"/>
</dbReference>
<evidence type="ECO:0000256" key="10">
    <source>
        <dbReference type="SAM" id="MobiDB-lite"/>
    </source>
</evidence>
<evidence type="ECO:0000256" key="4">
    <source>
        <dbReference type="ARBA" id="ARBA00022722"/>
    </source>
</evidence>
<dbReference type="EMBL" id="CP144700">
    <property type="protein sequence ID" value="WVZ24381.1"/>
    <property type="molecule type" value="Genomic_DNA"/>
</dbReference>
<dbReference type="InterPro" id="IPR041577">
    <property type="entry name" value="RT_RNaseH_2"/>
</dbReference>
<dbReference type="SUPFAM" id="SSF56672">
    <property type="entry name" value="DNA/RNA polymerases"/>
    <property type="match status" value="1"/>
</dbReference>
<feature type="region of interest" description="Disordered" evidence="10">
    <location>
        <begin position="79"/>
        <end position="102"/>
    </location>
</feature>
<dbReference type="Pfam" id="PF03732">
    <property type="entry name" value="Retrotrans_gag"/>
    <property type="match status" value="1"/>
</dbReference>
<evidence type="ECO:0000256" key="2">
    <source>
        <dbReference type="ARBA" id="ARBA00022679"/>
    </source>
</evidence>
<dbReference type="AlphaFoldDB" id="A0AAQ3PAW6"/>
<dbReference type="CDD" id="cd00303">
    <property type="entry name" value="retropepsin_like"/>
    <property type="match status" value="1"/>
</dbReference>
<evidence type="ECO:0000256" key="8">
    <source>
        <dbReference type="ARBA" id="ARBA00023268"/>
    </source>
</evidence>
<feature type="domain" description="Reverse transcriptase" evidence="11">
    <location>
        <begin position="632"/>
        <end position="811"/>
    </location>
</feature>
<dbReference type="CDD" id="cd01647">
    <property type="entry name" value="RT_LTR"/>
    <property type="match status" value="1"/>
</dbReference>
<evidence type="ECO:0000256" key="5">
    <source>
        <dbReference type="ARBA" id="ARBA00022759"/>
    </source>
</evidence>
<accession>A0AAQ3PAW6</accession>
<organism evidence="12 13">
    <name type="scientific">Vigna mungo</name>
    <name type="common">Black gram</name>
    <name type="synonym">Phaseolus mungo</name>
    <dbReference type="NCBI Taxonomy" id="3915"/>
    <lineage>
        <taxon>Eukaryota</taxon>
        <taxon>Viridiplantae</taxon>
        <taxon>Streptophyta</taxon>
        <taxon>Embryophyta</taxon>
        <taxon>Tracheophyta</taxon>
        <taxon>Spermatophyta</taxon>
        <taxon>Magnoliopsida</taxon>
        <taxon>eudicotyledons</taxon>
        <taxon>Gunneridae</taxon>
        <taxon>Pentapetalae</taxon>
        <taxon>rosids</taxon>
        <taxon>fabids</taxon>
        <taxon>Fabales</taxon>
        <taxon>Fabaceae</taxon>
        <taxon>Papilionoideae</taxon>
        <taxon>50 kb inversion clade</taxon>
        <taxon>NPAAA clade</taxon>
        <taxon>indigoferoid/millettioid clade</taxon>
        <taxon>Phaseoleae</taxon>
        <taxon>Vigna</taxon>
    </lineage>
</organism>
<dbReference type="FunFam" id="3.10.10.10:FF:000007">
    <property type="entry name" value="Retrovirus-related Pol polyprotein from transposon 17.6-like Protein"/>
    <property type="match status" value="1"/>
</dbReference>
<evidence type="ECO:0000256" key="9">
    <source>
        <dbReference type="SAM" id="Coils"/>
    </source>
</evidence>
<evidence type="ECO:0000256" key="1">
    <source>
        <dbReference type="ARBA" id="ARBA00022670"/>
    </source>
</evidence>
<dbReference type="Pfam" id="PF00078">
    <property type="entry name" value="RVT_1"/>
    <property type="match status" value="1"/>
</dbReference>